<dbReference type="EMBL" id="QZWZ01000011">
    <property type="protein sequence ID" value="RJT38690.1"/>
    <property type="molecule type" value="Genomic_DNA"/>
</dbReference>
<reference evidence="2 3" key="1">
    <citation type="submission" date="2018-09" db="EMBL/GenBank/DDBJ databases">
        <title>Mesorhizobium carmichaelinearum sp. nov. isolated from Carmichaelinea spp. root nodules in New Zealand.</title>
        <authorList>
            <person name="De Meyer S.E."/>
        </authorList>
    </citation>
    <scope>NUCLEOTIDE SEQUENCE [LARGE SCALE GENOMIC DNA]</scope>
    <source>
        <strain evidence="2 3">ICMP19557</strain>
    </source>
</reference>
<protein>
    <submittedName>
        <fullName evidence="2">Uncharacterized protein</fullName>
    </submittedName>
</protein>
<feature type="coiled-coil region" evidence="1">
    <location>
        <begin position="57"/>
        <end position="84"/>
    </location>
</feature>
<keyword evidence="1" id="KW-0175">Coiled coil</keyword>
<evidence type="ECO:0000256" key="1">
    <source>
        <dbReference type="SAM" id="Coils"/>
    </source>
</evidence>
<sequence>MIMDKRALFHEDGSFAAPRTVKRIESVPESNRDWYLPEAGKTDGRHILNHQIWKEVREPYEREVERLEKAMADLKAKHETDVERERQARKREKIDSALHSTCKDAGIPDGLMEGAIALLSEEATFEVDESYEFGGGVVVATRNGTRSTVEALVENFLDSDEGAAFRGKRRAAPSDNYFSSMIAGMKQPR</sequence>
<dbReference type="AlphaFoldDB" id="A0A3A5L115"/>
<keyword evidence="3" id="KW-1185">Reference proteome</keyword>
<gene>
    <name evidence="2" type="ORF">D3227_15595</name>
</gene>
<proteinExistence type="predicted"/>
<organism evidence="2 3">
    <name type="scientific">Mesorhizobium waimense</name>
    <dbReference type="NCBI Taxonomy" id="1300307"/>
    <lineage>
        <taxon>Bacteria</taxon>
        <taxon>Pseudomonadati</taxon>
        <taxon>Pseudomonadota</taxon>
        <taxon>Alphaproteobacteria</taxon>
        <taxon>Hyphomicrobiales</taxon>
        <taxon>Phyllobacteriaceae</taxon>
        <taxon>Mesorhizobium</taxon>
    </lineage>
</organism>
<evidence type="ECO:0000313" key="3">
    <source>
        <dbReference type="Proteomes" id="UP000272706"/>
    </source>
</evidence>
<evidence type="ECO:0000313" key="2">
    <source>
        <dbReference type="EMBL" id="RJT38690.1"/>
    </source>
</evidence>
<name>A0A3A5L115_9HYPH</name>
<dbReference type="Proteomes" id="UP000272706">
    <property type="component" value="Unassembled WGS sequence"/>
</dbReference>
<accession>A0A3A5L115</accession>
<comment type="caution">
    <text evidence="2">The sequence shown here is derived from an EMBL/GenBank/DDBJ whole genome shotgun (WGS) entry which is preliminary data.</text>
</comment>